<sequence length="433" mass="49921">MSVVQTEIQAQVLETYPCPLLEERFSVLKQSIIKPEDRNRVIESYHRLTKALEKEADLIAQRGPRSIPEIKFSDLQSHGGRYPENFVETVKQTGCVIIRGVVSEEQASSWESELRSYTKKHPNIAGFPKHNPQNFSLFWTRPQVQIRSHPNVMKAMHAVSQLWSLSRDDDLFDLSSQVVYADRFRIRHPSKDGEYTLKAHQDSGAMERWEDPQYRACYQKIFEGKWEDYDPWCADHRSEAKTDLYSTGIPELKLSTAYQLLRPYFILGENFDDVTPLFPGAKPGNLQFLPTDELHPHLLMEKSMVGIPPVKPGDYVFWHCDLVHEVDRFHPGNRDSSVSYNGCVPLCPYNLENLVSMRQSFLDVMPPRDFEKYEHGELERDHGDHGARRENVLSLEGLRALGLEPFDADEEGITKGQREMRKLANQKLGFTMG</sequence>
<dbReference type="PANTHER" id="PTHR30613">
    <property type="entry name" value="UNCHARACTERIZED PROTEIN YBIU-RELATED"/>
    <property type="match status" value="1"/>
</dbReference>
<gene>
    <name evidence="1" type="ORF">UCREL1_5964</name>
</gene>
<proteinExistence type="predicted"/>
<organism evidence="1 2">
    <name type="scientific">Eutypa lata (strain UCR-EL1)</name>
    <name type="common">Grapevine dieback disease fungus</name>
    <name type="synonym">Eutypa armeniacae</name>
    <dbReference type="NCBI Taxonomy" id="1287681"/>
    <lineage>
        <taxon>Eukaryota</taxon>
        <taxon>Fungi</taxon>
        <taxon>Dikarya</taxon>
        <taxon>Ascomycota</taxon>
        <taxon>Pezizomycotina</taxon>
        <taxon>Sordariomycetes</taxon>
        <taxon>Xylariomycetidae</taxon>
        <taxon>Xylariales</taxon>
        <taxon>Diatrypaceae</taxon>
        <taxon>Eutypa</taxon>
    </lineage>
</organism>
<reference evidence="2" key="1">
    <citation type="journal article" date="2013" name="Genome Announc.">
        <title>Draft genome sequence of the grapevine dieback fungus Eutypa lata UCR-EL1.</title>
        <authorList>
            <person name="Blanco-Ulate B."/>
            <person name="Rolshausen P.E."/>
            <person name="Cantu D."/>
        </authorList>
    </citation>
    <scope>NUCLEOTIDE SEQUENCE [LARGE SCALE GENOMIC DNA]</scope>
    <source>
        <strain evidence="2">UCR-EL1</strain>
    </source>
</reference>
<dbReference type="eggNOG" id="ENOG502QRVA">
    <property type="taxonomic scope" value="Eukaryota"/>
</dbReference>
<dbReference type="OrthoDB" id="8249012at2759"/>
<dbReference type="EMBL" id="KB706540">
    <property type="protein sequence ID" value="EMR67044.1"/>
    <property type="molecule type" value="Genomic_DNA"/>
</dbReference>
<name>M7SL15_EUTLA</name>
<dbReference type="InterPro" id="IPR010856">
    <property type="entry name" value="Gig2-like"/>
</dbReference>
<dbReference type="Pfam" id="PF07350">
    <property type="entry name" value="Gig2-like"/>
    <property type="match status" value="2"/>
</dbReference>
<dbReference type="PANTHER" id="PTHR30613:SF1">
    <property type="entry name" value="DUF1479 DOMAIN PROTEIN (AFU_ORTHOLOGUE AFUA_5G09280)"/>
    <property type="match status" value="1"/>
</dbReference>
<dbReference type="Proteomes" id="UP000012174">
    <property type="component" value="Unassembled WGS sequence"/>
</dbReference>
<dbReference type="Gene3D" id="2.60.120.330">
    <property type="entry name" value="B-lactam Antibiotic, Isopenicillin N Synthase, Chain"/>
    <property type="match status" value="2"/>
</dbReference>
<dbReference type="InterPro" id="IPR027443">
    <property type="entry name" value="IPNS-like_sf"/>
</dbReference>
<evidence type="ECO:0000313" key="1">
    <source>
        <dbReference type="EMBL" id="EMR67044.1"/>
    </source>
</evidence>
<dbReference type="KEGG" id="ela:UCREL1_5964"/>
<dbReference type="OMA" id="YIMLRPL"/>
<dbReference type="AlphaFoldDB" id="M7SL15"/>
<dbReference type="HOGENOM" id="CLU_011148_0_0_1"/>
<keyword evidence="2" id="KW-1185">Reference proteome</keyword>
<evidence type="ECO:0000313" key="2">
    <source>
        <dbReference type="Proteomes" id="UP000012174"/>
    </source>
</evidence>
<dbReference type="SUPFAM" id="SSF51197">
    <property type="entry name" value="Clavaminate synthase-like"/>
    <property type="match status" value="1"/>
</dbReference>
<protein>
    <submittedName>
        <fullName evidence="1">Putative duf1479 domain-containing protein</fullName>
    </submittedName>
</protein>
<accession>M7SL15</accession>